<dbReference type="Proteomes" id="UP000276437">
    <property type="component" value="Chromosome"/>
</dbReference>
<name>A0A348AL45_9FIRM</name>
<evidence type="ECO:0000313" key="2">
    <source>
        <dbReference type="Proteomes" id="UP000276437"/>
    </source>
</evidence>
<dbReference type="AlphaFoldDB" id="A0A348AL45"/>
<dbReference type="KEGG" id="mana:MAMMFC1_02478"/>
<keyword evidence="2" id="KW-1185">Reference proteome</keyword>
<organism evidence="1 2">
    <name type="scientific">Methylomusa anaerophila</name>
    <dbReference type="NCBI Taxonomy" id="1930071"/>
    <lineage>
        <taxon>Bacteria</taxon>
        <taxon>Bacillati</taxon>
        <taxon>Bacillota</taxon>
        <taxon>Negativicutes</taxon>
        <taxon>Selenomonadales</taxon>
        <taxon>Sporomusaceae</taxon>
        <taxon>Methylomusa</taxon>
    </lineage>
</organism>
<accession>A0A348AL45</accession>
<dbReference type="OrthoDB" id="361711at2"/>
<dbReference type="RefSeq" id="WP_126308772.1">
    <property type="nucleotide sequence ID" value="NZ_AP018449.1"/>
</dbReference>
<reference evidence="1 2" key="1">
    <citation type="journal article" date="2018" name="Int. J. Syst. Evol. Microbiol.">
        <title>Methylomusa anaerophila gen. nov., sp. nov., an anaerobic methanol-utilizing bacterium isolated from a microbial fuel cell.</title>
        <authorList>
            <person name="Amano N."/>
            <person name="Yamamuro A."/>
            <person name="Miyahara M."/>
            <person name="Kouzuma A."/>
            <person name="Abe T."/>
            <person name="Watanabe K."/>
        </authorList>
    </citation>
    <scope>NUCLEOTIDE SEQUENCE [LARGE SCALE GENOMIC DNA]</scope>
    <source>
        <strain evidence="1 2">MMFC1</strain>
    </source>
</reference>
<sequence>MKTDSVIKNEGMSILINKLGKVDAERFISLIIKEPFDYTKWQDKHFDTDISVREFSKNAMNAISKLYNS</sequence>
<evidence type="ECO:0000313" key="1">
    <source>
        <dbReference type="EMBL" id="BBB91793.1"/>
    </source>
</evidence>
<gene>
    <name evidence="1" type="ORF">MAMMFC1_02478</name>
</gene>
<proteinExistence type="predicted"/>
<dbReference type="EMBL" id="AP018449">
    <property type="protein sequence ID" value="BBB91793.1"/>
    <property type="molecule type" value="Genomic_DNA"/>
</dbReference>
<protein>
    <submittedName>
        <fullName evidence="1">Uncharacterized protein</fullName>
    </submittedName>
</protein>